<sequence>EDLLDPATNLRVGADILAESIGSTPGNLVLGIGRYHAGFQDEARAYRYGRRVLAVARQIRRLI</sequence>
<gene>
    <name evidence="2" type="ORF">DM484_03190</name>
</gene>
<feature type="non-terminal residue" evidence="2">
    <location>
        <position position="1"/>
    </location>
</feature>
<dbReference type="Pfam" id="PF01464">
    <property type="entry name" value="SLT"/>
    <property type="match status" value="1"/>
</dbReference>
<dbReference type="AlphaFoldDB" id="A0A2W4RMC4"/>
<dbReference type="EMBL" id="QJPH01000163">
    <property type="protein sequence ID" value="PZN84163.1"/>
    <property type="molecule type" value="Genomic_DNA"/>
</dbReference>
<reference evidence="2 3" key="1">
    <citation type="journal article" date="2018" name="Aquat. Microb. Ecol.">
        <title>Gammaproteobacterial methanotrophs dominate.</title>
        <authorList>
            <person name="Rissanen A.J."/>
            <person name="Saarenheimo J."/>
            <person name="Tiirola M."/>
            <person name="Peura S."/>
            <person name="Aalto S.L."/>
            <person name="Karvinen A."/>
            <person name="Nykanen H."/>
        </authorList>
    </citation>
    <scope>NUCLEOTIDE SEQUENCE [LARGE SCALE GENOMIC DNA]</scope>
    <source>
        <strain evidence="2">AMbin10</strain>
    </source>
</reference>
<protein>
    <submittedName>
        <fullName evidence="2">Transglycosylase</fullName>
    </submittedName>
</protein>
<proteinExistence type="predicted"/>
<dbReference type="SUPFAM" id="SSF53955">
    <property type="entry name" value="Lysozyme-like"/>
    <property type="match status" value="1"/>
</dbReference>
<evidence type="ECO:0000313" key="3">
    <source>
        <dbReference type="Proteomes" id="UP000249396"/>
    </source>
</evidence>
<dbReference type="Gene3D" id="1.10.530.10">
    <property type="match status" value="1"/>
</dbReference>
<feature type="domain" description="Transglycosylase SLT" evidence="1">
    <location>
        <begin position="2"/>
        <end position="48"/>
    </location>
</feature>
<organism evidence="2 3">
    <name type="scientific">Candidatus Methylumidiphilus alinenensis</name>
    <dbReference type="NCBI Taxonomy" id="2202197"/>
    <lineage>
        <taxon>Bacteria</taxon>
        <taxon>Pseudomonadati</taxon>
        <taxon>Pseudomonadota</taxon>
        <taxon>Gammaproteobacteria</taxon>
        <taxon>Methylococcales</taxon>
        <taxon>Candidatus Methylumidiphilus</taxon>
    </lineage>
</organism>
<comment type="caution">
    <text evidence="2">The sequence shown here is derived from an EMBL/GenBank/DDBJ whole genome shotgun (WGS) entry which is preliminary data.</text>
</comment>
<dbReference type="InterPro" id="IPR008258">
    <property type="entry name" value="Transglycosylase_SLT_dom_1"/>
</dbReference>
<dbReference type="Proteomes" id="UP000249396">
    <property type="component" value="Unassembled WGS sequence"/>
</dbReference>
<accession>A0A2W4RMC4</accession>
<name>A0A2W4RMC4_9GAMM</name>
<evidence type="ECO:0000259" key="1">
    <source>
        <dbReference type="Pfam" id="PF01464"/>
    </source>
</evidence>
<dbReference type="InterPro" id="IPR023346">
    <property type="entry name" value="Lysozyme-like_dom_sf"/>
</dbReference>
<evidence type="ECO:0000313" key="2">
    <source>
        <dbReference type="EMBL" id="PZN84163.1"/>
    </source>
</evidence>